<keyword evidence="3" id="KW-1185">Reference proteome</keyword>
<evidence type="ECO:0000313" key="2">
    <source>
        <dbReference type="EMBL" id="GGI89213.1"/>
    </source>
</evidence>
<proteinExistence type="predicted"/>
<comment type="caution">
    <text evidence="2">The sequence shown here is derived from an EMBL/GenBank/DDBJ whole genome shotgun (WGS) entry which is preliminary data.</text>
</comment>
<dbReference type="GO" id="GO:0140359">
    <property type="term" value="F:ABC-type transporter activity"/>
    <property type="evidence" value="ECO:0007669"/>
    <property type="project" value="InterPro"/>
</dbReference>
<gene>
    <name evidence="2" type="ORF">GCM10009332_28240</name>
</gene>
<dbReference type="GO" id="GO:0005886">
    <property type="term" value="C:plasma membrane"/>
    <property type="evidence" value="ECO:0007669"/>
    <property type="project" value="UniProtKB-SubCell"/>
</dbReference>
<organism evidence="2 3">
    <name type="scientific">Shewanella gelidii</name>
    <dbReference type="NCBI Taxonomy" id="1642821"/>
    <lineage>
        <taxon>Bacteria</taxon>
        <taxon>Pseudomonadati</taxon>
        <taxon>Pseudomonadota</taxon>
        <taxon>Gammaproteobacteria</taxon>
        <taxon>Alteromonadales</taxon>
        <taxon>Shewanellaceae</taxon>
        <taxon>Shewanella</taxon>
    </lineage>
</organism>
<feature type="transmembrane region" description="Helical" evidence="1">
    <location>
        <begin position="164"/>
        <end position="193"/>
    </location>
</feature>
<dbReference type="AlphaFoldDB" id="A0A917NCZ2"/>
<reference evidence="2" key="2">
    <citation type="submission" date="2020-09" db="EMBL/GenBank/DDBJ databases">
        <authorList>
            <person name="Sun Q."/>
            <person name="Ohkuma M."/>
        </authorList>
    </citation>
    <scope>NUCLEOTIDE SEQUENCE</scope>
    <source>
        <strain evidence="2">JCM 30804</strain>
    </source>
</reference>
<keyword evidence="1" id="KW-1133">Transmembrane helix</keyword>
<dbReference type="EMBL" id="BMPZ01000009">
    <property type="protein sequence ID" value="GGI89213.1"/>
    <property type="molecule type" value="Genomic_DNA"/>
</dbReference>
<feature type="transmembrane region" description="Helical" evidence="1">
    <location>
        <begin position="252"/>
        <end position="273"/>
    </location>
</feature>
<dbReference type="Pfam" id="PF12679">
    <property type="entry name" value="ABC2_membrane_2"/>
    <property type="match status" value="1"/>
</dbReference>
<feature type="transmembrane region" description="Helical" evidence="1">
    <location>
        <begin position="205"/>
        <end position="225"/>
    </location>
</feature>
<feature type="transmembrane region" description="Helical" evidence="1">
    <location>
        <begin position="87"/>
        <end position="110"/>
    </location>
</feature>
<keyword evidence="1" id="KW-0812">Transmembrane</keyword>
<dbReference type="Proteomes" id="UP000613743">
    <property type="component" value="Unassembled WGS sequence"/>
</dbReference>
<accession>A0A917NCZ2</accession>
<dbReference type="RefSeq" id="WP_188922082.1">
    <property type="nucleotide sequence ID" value="NZ_BMPZ01000009.1"/>
</dbReference>
<name>A0A917NCZ2_9GAMM</name>
<sequence length="278" mass="30521">MQAASTGPSQMSNSVTIALFELQKLFNNKRGILSIVAFSLVWGIILLYPIRGASDYLLSPDFKAFIASFFGEGAVNQLFQWQVAELAVFWCLGLYLFPLFSIFIAADQFASDRSRGTFRFLTLRASRNSIFFGRFIGQMAIQLFLVILAVSATVLLAISRDSSLIGAAIFDGVLVTLNLFIVLLPFTALMAILSLHASTARQATVQAIVFWALTSIAMAAINFYAPQLAMLEWTLPGAQLSSMINTQGMDSLSYSAIPLLQALVLLFIGRLYMIRIAL</sequence>
<keyword evidence="1" id="KW-0472">Membrane</keyword>
<feature type="transmembrane region" description="Helical" evidence="1">
    <location>
        <begin position="31"/>
        <end position="50"/>
    </location>
</feature>
<feature type="transmembrane region" description="Helical" evidence="1">
    <location>
        <begin position="131"/>
        <end position="158"/>
    </location>
</feature>
<reference evidence="2" key="1">
    <citation type="journal article" date="2014" name="Int. J. Syst. Evol. Microbiol.">
        <title>Complete genome sequence of Corynebacterium casei LMG S-19264T (=DSM 44701T), isolated from a smear-ripened cheese.</title>
        <authorList>
            <consortium name="US DOE Joint Genome Institute (JGI-PGF)"/>
            <person name="Walter F."/>
            <person name="Albersmeier A."/>
            <person name="Kalinowski J."/>
            <person name="Ruckert C."/>
        </authorList>
    </citation>
    <scope>NUCLEOTIDE SEQUENCE</scope>
    <source>
        <strain evidence="2">JCM 30804</strain>
    </source>
</reference>
<protein>
    <submittedName>
        <fullName evidence="2">ABC transporter</fullName>
    </submittedName>
</protein>
<evidence type="ECO:0000313" key="3">
    <source>
        <dbReference type="Proteomes" id="UP000613743"/>
    </source>
</evidence>
<evidence type="ECO:0000256" key="1">
    <source>
        <dbReference type="SAM" id="Phobius"/>
    </source>
</evidence>